<feature type="region of interest" description="Disordered" evidence="1">
    <location>
        <begin position="511"/>
        <end position="581"/>
    </location>
</feature>
<evidence type="ECO:0000256" key="1">
    <source>
        <dbReference type="SAM" id="MobiDB-lite"/>
    </source>
</evidence>
<accession>A0ABQ8SN00</accession>
<proteinExistence type="predicted"/>
<comment type="caution">
    <text evidence="2">The sequence shown here is derived from an EMBL/GenBank/DDBJ whole genome shotgun (WGS) entry which is preliminary data.</text>
</comment>
<feature type="compositionally biased region" description="Pro residues" evidence="1">
    <location>
        <begin position="658"/>
        <end position="667"/>
    </location>
</feature>
<protein>
    <submittedName>
        <fullName evidence="2">Uncharacterized protein</fullName>
    </submittedName>
</protein>
<reference evidence="2 3" key="1">
    <citation type="journal article" date="2022" name="Allergy">
        <title>Genome assembly and annotation of Periplaneta americana reveal a comprehensive cockroach allergen profile.</title>
        <authorList>
            <person name="Wang L."/>
            <person name="Xiong Q."/>
            <person name="Saelim N."/>
            <person name="Wang L."/>
            <person name="Nong W."/>
            <person name="Wan A.T."/>
            <person name="Shi M."/>
            <person name="Liu X."/>
            <person name="Cao Q."/>
            <person name="Hui J.H.L."/>
            <person name="Sookrung N."/>
            <person name="Leung T.F."/>
            <person name="Tungtrongchitr A."/>
            <person name="Tsui S.K.W."/>
        </authorList>
    </citation>
    <scope>NUCLEOTIDE SEQUENCE [LARGE SCALE GENOMIC DNA]</scope>
    <source>
        <strain evidence="2">PWHHKU_190912</strain>
    </source>
</reference>
<feature type="region of interest" description="Disordered" evidence="1">
    <location>
        <begin position="650"/>
        <end position="678"/>
    </location>
</feature>
<name>A0ABQ8SN00_PERAM</name>
<sequence>MSTAVEDVEALFAEVGQVQKELEKFDVKRAVDANEIYELLETHSFRTDRVQFVTTHLLVTLGLRNHTEDVIDVSDDSYDDDDDDDDLDDVHYTSSPEYPILNEPAVLDLSMSDSHPAEEINFQNDANENVNNDTDNIYVNGEAQNLPAVLPSLPFYDKNDNFETHETDIPATADNSVTENNVMIPSATVESTVTYLKTQNNTDTSSVDCIPRSGYQSEDFICDVNNNDPNNNTEYDVTLQPEVVEEHNSFVREMDDSGLEFEDQDEIRCKLLDEAKLIHRIVPRQNLEQIYSFLEANLDRKNRVQIVMQEFLRMELSDPGDIVTNDSVDSSSKDTNHSSNIILKRESLLEPCTSSKENMKVIKNAVEMNVLTGSQQCTSTNTKALESLDIESLPSTSWCKRTNVTKDISRNMNGGCKMSSTDLKNDDNKKINIPFYEQIPLSHNDLKTSDMKKTDVSEVSSTSVPSEFADQNAKEEIAIYNSGDVGITSTSNLKMCLIRDPKSEGKFAVKSFTQSDTCSKKDENNIETESNHVPAIEPVIPSSSTENSSSDESVLPRPASAEGKNKRKSESVDDYSPSKIKKTVELNQRNLEEGVPINEIVLTENQQKYRSRLMEMFPNADPLYLQQQCHMIETEESLIDIITRLVETDDYPRRQKPVPVPDEPQPGPSDSAQPDEERTEMQYQMLVSILPNADPMYLRENCEKIGNDEDAMKTFVANALEKGDYPTREEYDKRQKALDQRKKYTEQFSVEGFLEVLPDPFKYFTEEKKSNSNIIHHALPFLKGRYKKIRQQDLQHVLKTNSYNLTLTCQQLDEFIGNLRRSKRSEYECRIPAEVNVPFLQEVSISNLFNPN</sequence>
<feature type="region of interest" description="Disordered" evidence="1">
    <location>
        <begin position="73"/>
        <end position="97"/>
    </location>
</feature>
<dbReference type="EMBL" id="JAJSOF020000025">
    <property type="protein sequence ID" value="KAJ4435214.1"/>
    <property type="molecule type" value="Genomic_DNA"/>
</dbReference>
<feature type="compositionally biased region" description="Low complexity" evidence="1">
    <location>
        <begin position="542"/>
        <end position="553"/>
    </location>
</feature>
<feature type="compositionally biased region" description="Acidic residues" evidence="1">
    <location>
        <begin position="73"/>
        <end position="88"/>
    </location>
</feature>
<keyword evidence="3" id="KW-1185">Reference proteome</keyword>
<gene>
    <name evidence="2" type="ORF">ANN_23791</name>
</gene>
<dbReference type="Proteomes" id="UP001148838">
    <property type="component" value="Unassembled WGS sequence"/>
</dbReference>
<organism evidence="2 3">
    <name type="scientific">Periplaneta americana</name>
    <name type="common">American cockroach</name>
    <name type="synonym">Blatta americana</name>
    <dbReference type="NCBI Taxonomy" id="6978"/>
    <lineage>
        <taxon>Eukaryota</taxon>
        <taxon>Metazoa</taxon>
        <taxon>Ecdysozoa</taxon>
        <taxon>Arthropoda</taxon>
        <taxon>Hexapoda</taxon>
        <taxon>Insecta</taxon>
        <taxon>Pterygota</taxon>
        <taxon>Neoptera</taxon>
        <taxon>Polyneoptera</taxon>
        <taxon>Dictyoptera</taxon>
        <taxon>Blattodea</taxon>
        <taxon>Blattoidea</taxon>
        <taxon>Blattidae</taxon>
        <taxon>Blattinae</taxon>
        <taxon>Periplaneta</taxon>
    </lineage>
</organism>
<evidence type="ECO:0000313" key="2">
    <source>
        <dbReference type="EMBL" id="KAJ4435214.1"/>
    </source>
</evidence>
<evidence type="ECO:0000313" key="3">
    <source>
        <dbReference type="Proteomes" id="UP001148838"/>
    </source>
</evidence>